<evidence type="ECO:0000313" key="2">
    <source>
        <dbReference type="EMBL" id="GLC26122.1"/>
    </source>
</evidence>
<keyword evidence="1" id="KW-1133">Transmembrane helix</keyword>
<keyword evidence="1" id="KW-0812">Transmembrane</keyword>
<protein>
    <recommendedName>
        <fullName evidence="4">NfeD-like C-terminal domain-containing protein</fullName>
    </recommendedName>
</protein>
<feature type="transmembrane region" description="Helical" evidence="1">
    <location>
        <begin position="83"/>
        <end position="105"/>
    </location>
</feature>
<accession>A0AA37Q7K3</accession>
<keyword evidence="1" id="KW-0472">Membrane</keyword>
<dbReference type="InterPro" id="IPR012340">
    <property type="entry name" value="NA-bd_OB-fold"/>
</dbReference>
<evidence type="ECO:0000313" key="3">
    <source>
        <dbReference type="Proteomes" id="UP001161325"/>
    </source>
</evidence>
<proteinExistence type="predicted"/>
<dbReference type="EMBL" id="BRXS01000004">
    <property type="protein sequence ID" value="GLC26122.1"/>
    <property type="molecule type" value="Genomic_DNA"/>
</dbReference>
<name>A0AA37Q7K3_9BACT</name>
<organism evidence="2 3">
    <name type="scientific">Roseisolibacter agri</name>
    <dbReference type="NCBI Taxonomy" id="2014610"/>
    <lineage>
        <taxon>Bacteria</taxon>
        <taxon>Pseudomonadati</taxon>
        <taxon>Gemmatimonadota</taxon>
        <taxon>Gemmatimonadia</taxon>
        <taxon>Gemmatimonadales</taxon>
        <taxon>Gemmatimonadaceae</taxon>
        <taxon>Roseisolibacter</taxon>
    </lineage>
</organism>
<evidence type="ECO:0008006" key="4">
    <source>
        <dbReference type="Google" id="ProtNLM"/>
    </source>
</evidence>
<evidence type="ECO:0000256" key="1">
    <source>
        <dbReference type="SAM" id="Phobius"/>
    </source>
</evidence>
<dbReference type="Gene3D" id="2.40.50.140">
    <property type="entry name" value="Nucleic acid-binding proteins"/>
    <property type="match status" value="1"/>
</dbReference>
<keyword evidence="3" id="KW-1185">Reference proteome</keyword>
<dbReference type="Proteomes" id="UP001161325">
    <property type="component" value="Unassembled WGS sequence"/>
</dbReference>
<dbReference type="RefSeq" id="WP_284350590.1">
    <property type="nucleotide sequence ID" value="NZ_BRXS01000004.1"/>
</dbReference>
<reference evidence="2" key="1">
    <citation type="submission" date="2022-08" db="EMBL/GenBank/DDBJ databases">
        <title>Draft genome sequencing of Roseisolibacter agri AW1220.</title>
        <authorList>
            <person name="Tobiishi Y."/>
            <person name="Tonouchi A."/>
        </authorList>
    </citation>
    <scope>NUCLEOTIDE SEQUENCE</scope>
    <source>
        <strain evidence="2">AW1220</strain>
    </source>
</reference>
<comment type="caution">
    <text evidence="2">The sequence shown here is derived from an EMBL/GenBank/DDBJ whole genome shotgun (WGS) entry which is preliminary data.</text>
</comment>
<dbReference type="AlphaFoldDB" id="A0AA37Q7K3"/>
<sequence>MPLYLACAVFGGLLLVLQLLGGVMGAEAGHHDVGGDHHDGPGLLGHEGLLQLPSLRTVAAALAAFGLAGAGLLAAGAGSGVSLAAAVGTGVAAGVAVAALTRVLLRFESDGVVQLAHAVGLPATVYVAIPAAGGGAGKVQLALQGRIVDCAAVAADPQPLASGQAVVVVDVTDGDTLVVAPDPTAGPAR</sequence>
<gene>
    <name evidence="2" type="ORF">rosag_26350</name>
</gene>
<feature type="transmembrane region" description="Helical" evidence="1">
    <location>
        <begin position="111"/>
        <end position="129"/>
    </location>
</feature>
<feature type="transmembrane region" description="Helical" evidence="1">
    <location>
        <begin position="58"/>
        <end position="76"/>
    </location>
</feature>